<dbReference type="PANTHER" id="PTHR46300">
    <property type="entry name" value="P450, PUTATIVE (EUROFUNG)-RELATED-RELATED"/>
    <property type="match status" value="1"/>
</dbReference>
<keyword evidence="5" id="KW-0479">Metal-binding</keyword>
<protein>
    <recommendedName>
        <fullName evidence="11">Cytochrome P450</fullName>
    </recommendedName>
</protein>
<sequence length="166" mass="18865">MSSAGADTTTSALETFFYAMAIAEDIQKKAQQEIDTVVGRDRLPNFDDWPSLPYTEALLREIFRWRPVAPIIAAHCTTEDDVFKEYLMPKGAFIMINVWAISRDTDRYRDPEAFIPDRFLTESGELNDDNAGYVFGFGRRTTYGTRNPLAVNGYYVVGVQDIEGER</sequence>
<comment type="similarity">
    <text evidence="3">Belongs to the cytochrome P450 family.</text>
</comment>
<dbReference type="InterPro" id="IPR002401">
    <property type="entry name" value="Cyt_P450_E_grp-I"/>
</dbReference>
<proteinExistence type="inferred from homology"/>
<comment type="cofactor">
    <cofactor evidence="1">
        <name>heme</name>
        <dbReference type="ChEBI" id="CHEBI:30413"/>
    </cofactor>
</comment>
<evidence type="ECO:0000256" key="4">
    <source>
        <dbReference type="ARBA" id="ARBA00022617"/>
    </source>
</evidence>
<dbReference type="OrthoDB" id="2789670at2759"/>
<dbReference type="GO" id="GO:0004497">
    <property type="term" value="F:monooxygenase activity"/>
    <property type="evidence" value="ECO:0007669"/>
    <property type="project" value="UniProtKB-KW"/>
</dbReference>
<name>A0A8H5B1F4_9AGAR</name>
<keyword evidence="6" id="KW-0560">Oxidoreductase</keyword>
<dbReference type="EMBL" id="JAACJJ010000043">
    <property type="protein sequence ID" value="KAF5314897.1"/>
    <property type="molecule type" value="Genomic_DNA"/>
</dbReference>
<dbReference type="SUPFAM" id="SSF48264">
    <property type="entry name" value="Cytochrome P450"/>
    <property type="match status" value="1"/>
</dbReference>
<dbReference type="GO" id="GO:0020037">
    <property type="term" value="F:heme binding"/>
    <property type="evidence" value="ECO:0007669"/>
    <property type="project" value="InterPro"/>
</dbReference>
<accession>A0A8H5B1F4</accession>
<gene>
    <name evidence="9" type="ORF">D9619_007189</name>
</gene>
<dbReference type="Pfam" id="PF00067">
    <property type="entry name" value="p450"/>
    <property type="match status" value="1"/>
</dbReference>
<reference evidence="9 10" key="1">
    <citation type="journal article" date="2020" name="ISME J.">
        <title>Uncovering the hidden diversity of litter-decomposition mechanisms in mushroom-forming fungi.</title>
        <authorList>
            <person name="Floudas D."/>
            <person name="Bentzer J."/>
            <person name="Ahren D."/>
            <person name="Johansson T."/>
            <person name="Persson P."/>
            <person name="Tunlid A."/>
        </authorList>
    </citation>
    <scope>NUCLEOTIDE SEQUENCE [LARGE SCALE GENOMIC DNA]</scope>
    <source>
        <strain evidence="9 10">CBS 101986</strain>
    </source>
</reference>
<comment type="pathway">
    <text evidence="2">Secondary metabolite biosynthesis.</text>
</comment>
<dbReference type="AlphaFoldDB" id="A0A8H5B1F4"/>
<organism evidence="9 10">
    <name type="scientific">Psilocybe cf. subviscida</name>
    <dbReference type="NCBI Taxonomy" id="2480587"/>
    <lineage>
        <taxon>Eukaryota</taxon>
        <taxon>Fungi</taxon>
        <taxon>Dikarya</taxon>
        <taxon>Basidiomycota</taxon>
        <taxon>Agaricomycotina</taxon>
        <taxon>Agaricomycetes</taxon>
        <taxon>Agaricomycetidae</taxon>
        <taxon>Agaricales</taxon>
        <taxon>Agaricineae</taxon>
        <taxon>Strophariaceae</taxon>
        <taxon>Psilocybe</taxon>
    </lineage>
</organism>
<dbReference type="InterPro" id="IPR050364">
    <property type="entry name" value="Cytochrome_P450_fung"/>
</dbReference>
<dbReference type="PANTHER" id="PTHR46300:SF7">
    <property type="entry name" value="P450, PUTATIVE (EUROFUNG)-RELATED"/>
    <property type="match status" value="1"/>
</dbReference>
<evidence type="ECO:0008006" key="11">
    <source>
        <dbReference type="Google" id="ProtNLM"/>
    </source>
</evidence>
<evidence type="ECO:0000256" key="3">
    <source>
        <dbReference type="ARBA" id="ARBA00010617"/>
    </source>
</evidence>
<dbReference type="Proteomes" id="UP000567179">
    <property type="component" value="Unassembled WGS sequence"/>
</dbReference>
<evidence type="ECO:0000256" key="2">
    <source>
        <dbReference type="ARBA" id="ARBA00005179"/>
    </source>
</evidence>
<evidence type="ECO:0000256" key="7">
    <source>
        <dbReference type="ARBA" id="ARBA00023004"/>
    </source>
</evidence>
<keyword evidence="8" id="KW-0503">Monooxygenase</keyword>
<dbReference type="Gene3D" id="1.10.630.10">
    <property type="entry name" value="Cytochrome P450"/>
    <property type="match status" value="1"/>
</dbReference>
<dbReference type="PRINTS" id="PR00463">
    <property type="entry name" value="EP450I"/>
</dbReference>
<evidence type="ECO:0000256" key="6">
    <source>
        <dbReference type="ARBA" id="ARBA00023002"/>
    </source>
</evidence>
<evidence type="ECO:0000313" key="10">
    <source>
        <dbReference type="Proteomes" id="UP000567179"/>
    </source>
</evidence>
<evidence type="ECO:0000313" key="9">
    <source>
        <dbReference type="EMBL" id="KAF5314897.1"/>
    </source>
</evidence>
<dbReference type="GO" id="GO:0005506">
    <property type="term" value="F:iron ion binding"/>
    <property type="evidence" value="ECO:0007669"/>
    <property type="project" value="InterPro"/>
</dbReference>
<dbReference type="InterPro" id="IPR036396">
    <property type="entry name" value="Cyt_P450_sf"/>
</dbReference>
<evidence type="ECO:0000256" key="1">
    <source>
        <dbReference type="ARBA" id="ARBA00001971"/>
    </source>
</evidence>
<keyword evidence="4" id="KW-0349">Heme</keyword>
<evidence type="ECO:0000256" key="8">
    <source>
        <dbReference type="ARBA" id="ARBA00023033"/>
    </source>
</evidence>
<comment type="caution">
    <text evidence="9">The sequence shown here is derived from an EMBL/GenBank/DDBJ whole genome shotgun (WGS) entry which is preliminary data.</text>
</comment>
<evidence type="ECO:0000256" key="5">
    <source>
        <dbReference type="ARBA" id="ARBA00022723"/>
    </source>
</evidence>
<keyword evidence="7" id="KW-0408">Iron</keyword>
<keyword evidence="10" id="KW-1185">Reference proteome</keyword>
<dbReference type="GO" id="GO:0016705">
    <property type="term" value="F:oxidoreductase activity, acting on paired donors, with incorporation or reduction of molecular oxygen"/>
    <property type="evidence" value="ECO:0007669"/>
    <property type="project" value="InterPro"/>
</dbReference>
<dbReference type="InterPro" id="IPR001128">
    <property type="entry name" value="Cyt_P450"/>
</dbReference>